<gene>
    <name evidence="2" type="ORF">DLM75_16085</name>
</gene>
<dbReference type="SUPFAM" id="SSF54909">
    <property type="entry name" value="Dimeric alpha+beta barrel"/>
    <property type="match status" value="1"/>
</dbReference>
<reference evidence="3" key="1">
    <citation type="submission" date="2018-05" db="EMBL/GenBank/DDBJ databases">
        <title>Leptospira yasudae sp. nov. and Leptospira stimsonii sp. nov., two pathogenic species of the genus Leptospira isolated from environmental sources.</title>
        <authorList>
            <person name="Casanovas-Massana A."/>
            <person name="Hamond C."/>
            <person name="Santos L.A."/>
            <person name="Hacker K.P."/>
            <person name="Balassiano I."/>
            <person name="Medeiros M.A."/>
            <person name="Reis M.G."/>
            <person name="Ko A.I."/>
            <person name="Wunder E.A."/>
        </authorList>
    </citation>
    <scope>NUCLEOTIDE SEQUENCE [LARGE SCALE GENOMIC DNA]</scope>
    <source>
        <strain evidence="3">Yale</strain>
    </source>
</reference>
<evidence type="ECO:0000313" key="2">
    <source>
        <dbReference type="EMBL" id="RHX89352.1"/>
    </source>
</evidence>
<dbReference type="AlphaFoldDB" id="A0A396Z1L6"/>
<dbReference type="Pfam" id="PF07110">
    <property type="entry name" value="EthD"/>
    <property type="match status" value="1"/>
</dbReference>
<dbReference type="InterPro" id="IPR011008">
    <property type="entry name" value="Dimeric_a/b-barrel"/>
</dbReference>
<accession>A0A396Z1L6</accession>
<dbReference type="OrthoDB" id="120533at2"/>
<dbReference type="NCBIfam" id="TIGR02118">
    <property type="entry name" value="EthD family reductase"/>
    <property type="match status" value="1"/>
</dbReference>
<name>A0A396Z1L6_9LEPT</name>
<dbReference type="PANTHER" id="PTHR40260">
    <property type="entry name" value="BLR8190 PROTEIN"/>
    <property type="match status" value="1"/>
</dbReference>
<protein>
    <submittedName>
        <fullName evidence="2">EthD family reductase</fullName>
    </submittedName>
</protein>
<comment type="caution">
    <text evidence="2">The sequence shown here is derived from an EMBL/GenBank/DDBJ whole genome shotgun (WGS) entry which is preliminary data.</text>
</comment>
<dbReference type="GO" id="GO:0016491">
    <property type="term" value="F:oxidoreductase activity"/>
    <property type="evidence" value="ECO:0007669"/>
    <property type="project" value="InterPro"/>
</dbReference>
<evidence type="ECO:0000259" key="1">
    <source>
        <dbReference type="Pfam" id="PF07110"/>
    </source>
</evidence>
<dbReference type="EMBL" id="QHCT01000004">
    <property type="protein sequence ID" value="RHX89352.1"/>
    <property type="molecule type" value="Genomic_DNA"/>
</dbReference>
<dbReference type="Gene3D" id="3.30.70.100">
    <property type="match status" value="1"/>
</dbReference>
<dbReference type="PANTHER" id="PTHR40260:SF2">
    <property type="entry name" value="BLR8190 PROTEIN"/>
    <property type="match status" value="1"/>
</dbReference>
<evidence type="ECO:0000313" key="3">
    <source>
        <dbReference type="Proteomes" id="UP000265798"/>
    </source>
</evidence>
<organism evidence="2 3">
    <name type="scientific">Leptospira stimsonii</name>
    <dbReference type="NCBI Taxonomy" id="2202203"/>
    <lineage>
        <taxon>Bacteria</taxon>
        <taxon>Pseudomonadati</taxon>
        <taxon>Spirochaetota</taxon>
        <taxon>Spirochaetia</taxon>
        <taxon>Leptospirales</taxon>
        <taxon>Leptospiraceae</taxon>
        <taxon>Leptospira</taxon>
    </lineage>
</organism>
<dbReference type="RefSeq" id="WP_118969511.1">
    <property type="nucleotide sequence ID" value="NZ_QHCT01000004.1"/>
</dbReference>
<dbReference type="Proteomes" id="UP000265798">
    <property type="component" value="Unassembled WGS sequence"/>
</dbReference>
<dbReference type="InterPro" id="IPR009799">
    <property type="entry name" value="EthD_dom"/>
</dbReference>
<feature type="domain" description="EthD" evidence="1">
    <location>
        <begin position="18"/>
        <end position="93"/>
    </location>
</feature>
<sequence>MFNITSIYQKKENYRFDFSYYLNVHMPRSISLLSKGKGYRGVSVERGIDLPNGQLDSTFVAVCNYYFDSAEDFLNAFLPHAQELQDDIKNYTDIVPINQVNVVEIPLASEGER</sequence>
<proteinExistence type="predicted"/>